<dbReference type="Proteomes" id="UP000179266">
    <property type="component" value="Unassembled WGS sequence"/>
</dbReference>
<proteinExistence type="predicted"/>
<organism evidence="1 2">
    <name type="scientific">Candidatus Schekmanbacteria bacterium RBG_13_48_7</name>
    <dbReference type="NCBI Taxonomy" id="1817878"/>
    <lineage>
        <taxon>Bacteria</taxon>
        <taxon>Candidatus Schekmaniibacteriota</taxon>
    </lineage>
</organism>
<accession>A0A1F7RTV8</accession>
<gene>
    <name evidence="1" type="ORF">A2161_06640</name>
</gene>
<name>A0A1F7RTV8_9BACT</name>
<dbReference type="EMBL" id="MGDD01000198">
    <property type="protein sequence ID" value="OGL44982.1"/>
    <property type="molecule type" value="Genomic_DNA"/>
</dbReference>
<evidence type="ECO:0000313" key="1">
    <source>
        <dbReference type="EMBL" id="OGL44982.1"/>
    </source>
</evidence>
<evidence type="ECO:0000313" key="2">
    <source>
        <dbReference type="Proteomes" id="UP000179266"/>
    </source>
</evidence>
<sequence length="104" mass="12008">MSNKDLYQVAGKWDLVRESQSSGELTIYQENPWVVENNGSQDRDADFETETQIIHFTLDGYNYIGLHTNKSLDKTPTRFLAGNWKYGTNRGTWYAPYLGPLNKK</sequence>
<comment type="caution">
    <text evidence="1">The sequence shown here is derived from an EMBL/GenBank/DDBJ whole genome shotgun (WGS) entry which is preliminary data.</text>
</comment>
<dbReference type="AlphaFoldDB" id="A0A1F7RTV8"/>
<reference evidence="1 2" key="1">
    <citation type="journal article" date="2016" name="Nat. Commun.">
        <title>Thousands of microbial genomes shed light on interconnected biogeochemical processes in an aquifer system.</title>
        <authorList>
            <person name="Anantharaman K."/>
            <person name="Brown C.T."/>
            <person name="Hug L.A."/>
            <person name="Sharon I."/>
            <person name="Castelle C.J."/>
            <person name="Probst A.J."/>
            <person name="Thomas B.C."/>
            <person name="Singh A."/>
            <person name="Wilkins M.J."/>
            <person name="Karaoz U."/>
            <person name="Brodie E.L."/>
            <person name="Williams K.H."/>
            <person name="Hubbard S.S."/>
            <person name="Banfield J.F."/>
        </authorList>
    </citation>
    <scope>NUCLEOTIDE SEQUENCE [LARGE SCALE GENOMIC DNA]</scope>
</reference>
<protein>
    <submittedName>
        <fullName evidence="1">Uncharacterized protein</fullName>
    </submittedName>
</protein>